<evidence type="ECO:0000313" key="8">
    <source>
        <dbReference type="Proteomes" id="UP000318041"/>
    </source>
</evidence>
<evidence type="ECO:0000256" key="3">
    <source>
        <dbReference type="ARBA" id="ARBA00023125"/>
    </source>
</evidence>
<keyword evidence="2" id="KW-0815">Transposition</keyword>
<comment type="similarity">
    <text evidence="1">Belongs to the transposase 11 family.</text>
</comment>
<dbReference type="AlphaFoldDB" id="A0A5C6L5K9"/>
<dbReference type="NCBIfam" id="NF033592">
    <property type="entry name" value="transpos_IS4_1"/>
    <property type="match status" value="1"/>
</dbReference>
<dbReference type="EMBL" id="VOHY01000011">
    <property type="protein sequence ID" value="TWV72214.1"/>
    <property type="molecule type" value="Genomic_DNA"/>
</dbReference>
<dbReference type="GO" id="GO:0004803">
    <property type="term" value="F:transposase activity"/>
    <property type="evidence" value="ECO:0007669"/>
    <property type="project" value="InterPro"/>
</dbReference>
<protein>
    <submittedName>
        <fullName evidence="7">IS4 family transposase</fullName>
    </submittedName>
</protein>
<accession>A0A5C6L5K9</accession>
<dbReference type="InterPro" id="IPR012337">
    <property type="entry name" value="RNaseH-like_sf"/>
</dbReference>
<dbReference type="PANTHER" id="PTHR33258">
    <property type="entry name" value="TRANSPOSASE INSL FOR INSERTION SEQUENCE ELEMENT IS186A-RELATED"/>
    <property type="match status" value="1"/>
</dbReference>
<reference evidence="7 8" key="1">
    <citation type="submission" date="2019-08" db="EMBL/GenBank/DDBJ databases">
        <title>Genome sequencing of Bacteroides fragilis Sample_iSURF_9.</title>
        <authorList>
            <person name="Chandler J.E."/>
            <person name="Ruoff K.L."/>
            <person name="Price C.E."/>
            <person name="Valls R.A."/>
            <person name="O'Toole G.A."/>
        </authorList>
    </citation>
    <scope>NUCLEOTIDE SEQUENCE [LARGE SCALE GENOMIC DNA]</scope>
    <source>
        <strain evidence="7 8">CFPLTA004_1B</strain>
    </source>
</reference>
<dbReference type="InterPro" id="IPR002559">
    <property type="entry name" value="Transposase_11"/>
</dbReference>
<dbReference type="RefSeq" id="WP_146293868.1">
    <property type="nucleotide sequence ID" value="NZ_VOHY01000011.1"/>
</dbReference>
<dbReference type="Pfam" id="PF14294">
    <property type="entry name" value="DUF4372"/>
    <property type="match status" value="1"/>
</dbReference>
<dbReference type="Gene3D" id="3.90.350.10">
    <property type="entry name" value="Transposase Inhibitor Protein From Tn5, Chain A, domain 1"/>
    <property type="match status" value="1"/>
</dbReference>
<dbReference type="Proteomes" id="UP000318041">
    <property type="component" value="Unassembled WGS sequence"/>
</dbReference>
<evidence type="ECO:0000256" key="2">
    <source>
        <dbReference type="ARBA" id="ARBA00022578"/>
    </source>
</evidence>
<name>A0A5C6L5K9_BACFG</name>
<evidence type="ECO:0000313" key="7">
    <source>
        <dbReference type="EMBL" id="TWV72214.1"/>
    </source>
</evidence>
<keyword evidence="3" id="KW-0238">DNA-binding</keyword>
<evidence type="ECO:0000259" key="6">
    <source>
        <dbReference type="Pfam" id="PF14294"/>
    </source>
</evidence>
<dbReference type="Pfam" id="PF01609">
    <property type="entry name" value="DDE_Tnp_1"/>
    <property type="match status" value="1"/>
</dbReference>
<dbReference type="GO" id="GO:0003677">
    <property type="term" value="F:DNA binding"/>
    <property type="evidence" value="ECO:0007669"/>
    <property type="project" value="UniProtKB-KW"/>
</dbReference>
<keyword evidence="4" id="KW-0233">DNA recombination</keyword>
<dbReference type="SUPFAM" id="SSF53098">
    <property type="entry name" value="Ribonuclease H-like"/>
    <property type="match status" value="1"/>
</dbReference>
<gene>
    <name evidence="7" type="ORF">FSA08_14460</name>
</gene>
<evidence type="ECO:0000259" key="5">
    <source>
        <dbReference type="Pfam" id="PF01609"/>
    </source>
</evidence>
<evidence type="ECO:0000256" key="1">
    <source>
        <dbReference type="ARBA" id="ARBA00010075"/>
    </source>
</evidence>
<proteinExistence type="inferred from homology"/>
<dbReference type="PANTHER" id="PTHR33258:SF1">
    <property type="entry name" value="TRANSPOSASE INSL FOR INSERTION SEQUENCE ELEMENT IS186A-RELATED"/>
    <property type="match status" value="1"/>
</dbReference>
<feature type="domain" description="DUF4372" evidence="6">
    <location>
        <begin position="4"/>
        <end position="76"/>
    </location>
</feature>
<dbReference type="InterPro" id="IPR047952">
    <property type="entry name" value="Transpos_IS4"/>
</dbReference>
<evidence type="ECO:0000256" key="4">
    <source>
        <dbReference type="ARBA" id="ARBA00023172"/>
    </source>
</evidence>
<comment type="caution">
    <text evidence="7">The sequence shown here is derived from an EMBL/GenBank/DDBJ whole genome shotgun (WGS) entry which is preliminary data.</text>
</comment>
<feature type="domain" description="Transposase IS4-like" evidence="5">
    <location>
        <begin position="126"/>
        <end position="336"/>
    </location>
</feature>
<sequence>MNKGKFIFSQVIDFLPRYEFDKIVNKNKGDYRYRHLTSYNHLLHLIFGQLSACGSLRDICLCLKAHEKWLYHLGFRQTVNESSLSRAGENRDYHIFEELGTILIKMASPLYEKGNIPDVWLPEWEIFALDSTTISCSIKLMSWAFGKYERGAVKMHTLLDLRGSIPSFIHITHGKYHDSNVLDIMDISPWAIYVMDKAYIDFEALYRIHTNNAYFVTRAKKNMKYEVIETNYNIDENTGLRGDHTIRLTGYQPKKFYPKPFRLVKYYDLENDEELEFISNNSDISALQIANIYRNRWQIETFFKWIKGNLTIKALWGHSENAVKIQLWVAICTYLLVAIIKAKCGSDYSITEVEMLLRVSVFERMNIRDLLTRPADQLLNQNQNIKELSLF</sequence>
<organism evidence="7 8">
    <name type="scientific">Bacteroides fragilis</name>
    <dbReference type="NCBI Taxonomy" id="817"/>
    <lineage>
        <taxon>Bacteria</taxon>
        <taxon>Pseudomonadati</taxon>
        <taxon>Bacteroidota</taxon>
        <taxon>Bacteroidia</taxon>
        <taxon>Bacteroidales</taxon>
        <taxon>Bacteroidaceae</taxon>
        <taxon>Bacteroides</taxon>
    </lineage>
</organism>
<dbReference type="GO" id="GO:0006313">
    <property type="term" value="P:DNA transposition"/>
    <property type="evidence" value="ECO:0007669"/>
    <property type="project" value="InterPro"/>
</dbReference>
<dbReference type="InterPro" id="IPR025399">
    <property type="entry name" value="DUF4372"/>
</dbReference>